<evidence type="ECO:0000313" key="1">
    <source>
        <dbReference type="EMBL" id="BBH03743.1"/>
    </source>
</evidence>
<dbReference type="AlphaFoldDB" id="A0A4Y1RJ45"/>
<accession>A0A4Y1RJ45</accession>
<dbReference type="EMBL" id="AP019301">
    <property type="protein sequence ID" value="BBH03743.1"/>
    <property type="molecule type" value="Genomic_DNA"/>
</dbReference>
<gene>
    <name evidence="1" type="ORF">Prudu_014693</name>
</gene>
<organism evidence="1">
    <name type="scientific">Prunus dulcis</name>
    <name type="common">Almond</name>
    <name type="synonym">Amygdalus dulcis</name>
    <dbReference type="NCBI Taxonomy" id="3755"/>
    <lineage>
        <taxon>Eukaryota</taxon>
        <taxon>Viridiplantae</taxon>
        <taxon>Streptophyta</taxon>
        <taxon>Embryophyta</taxon>
        <taxon>Tracheophyta</taxon>
        <taxon>Spermatophyta</taxon>
        <taxon>Magnoliopsida</taxon>
        <taxon>eudicotyledons</taxon>
        <taxon>Gunneridae</taxon>
        <taxon>Pentapetalae</taxon>
        <taxon>rosids</taxon>
        <taxon>fabids</taxon>
        <taxon>Rosales</taxon>
        <taxon>Rosaceae</taxon>
        <taxon>Amygdaloideae</taxon>
        <taxon>Amygdaleae</taxon>
        <taxon>Prunus</taxon>
    </lineage>
</organism>
<name>A0A4Y1RJ45_PRUDU</name>
<sequence length="99" mass="11898">MDMTYMLLSTAASEKQKLELEKNLEEKLRREMKLKGLDVELWLSRNRLPNTMKTRIMENVRRKLEENENVHVEILFVLPPDYLSYVKRCLCLATLRKEE</sequence>
<protein>
    <submittedName>
        <fullName evidence="1">Uncharacterized protein</fullName>
    </submittedName>
</protein>
<reference evidence="1" key="1">
    <citation type="journal article" date="2019" name="Science">
        <title>Mutation of a bHLH transcription factor allowed almond domestication.</title>
        <authorList>
            <person name="Sanchez-Perez R."/>
            <person name="Pavan S."/>
            <person name="Mazzeo R."/>
            <person name="Moldovan C."/>
            <person name="Aiese Cigliano R."/>
            <person name="Del Cueto J."/>
            <person name="Ricciardi F."/>
            <person name="Lotti C."/>
            <person name="Ricciardi L."/>
            <person name="Dicenta F."/>
            <person name="Lopez-Marques R.L."/>
            <person name="Lindberg Moller B."/>
        </authorList>
    </citation>
    <scope>NUCLEOTIDE SEQUENCE</scope>
</reference>
<proteinExistence type="predicted"/>